<dbReference type="PANTHER" id="PTHR30164:SF2">
    <property type="entry name" value="PROTEIN MTFA"/>
    <property type="match status" value="1"/>
</dbReference>
<dbReference type="InterPro" id="IPR010384">
    <property type="entry name" value="MtfA_fam"/>
</dbReference>
<name>A0ABX3N5P6_9RHOB</name>
<organism evidence="1 2">
    <name type="scientific">Thioclava sediminum</name>
    <dbReference type="NCBI Taxonomy" id="1915319"/>
    <lineage>
        <taxon>Bacteria</taxon>
        <taxon>Pseudomonadati</taxon>
        <taxon>Pseudomonadota</taxon>
        <taxon>Alphaproteobacteria</taxon>
        <taxon>Rhodobacterales</taxon>
        <taxon>Paracoccaceae</taxon>
        <taxon>Thioclava</taxon>
    </lineage>
</organism>
<keyword evidence="2" id="KW-1185">Reference proteome</keyword>
<evidence type="ECO:0000313" key="2">
    <source>
        <dbReference type="Proteomes" id="UP000190787"/>
    </source>
</evidence>
<accession>A0ABX3N5P6</accession>
<dbReference type="Gene3D" id="1.10.472.150">
    <property type="entry name" value="Glucose-regulated metallo-peptidase M90, N-terminal domain"/>
    <property type="match status" value="1"/>
</dbReference>
<reference evidence="1 2" key="1">
    <citation type="submission" date="2016-11" db="EMBL/GenBank/DDBJ databases">
        <title>A multilocus sequence analysis scheme for characterization of bacteria in the genus Thioclava.</title>
        <authorList>
            <person name="Liu Y."/>
            <person name="Shao Z."/>
        </authorList>
    </citation>
    <scope>NUCLEOTIDE SEQUENCE [LARGE SCALE GENOMIC DNA]</scope>
    <source>
        <strain evidence="1 2">TAW-CT134</strain>
    </source>
</reference>
<proteinExistence type="predicted"/>
<dbReference type="CDD" id="cd20169">
    <property type="entry name" value="Peptidase_M90_mtfA"/>
    <property type="match status" value="1"/>
</dbReference>
<dbReference type="EMBL" id="MPZV01000001">
    <property type="protein sequence ID" value="OOY25759.1"/>
    <property type="molecule type" value="Genomic_DNA"/>
</dbReference>
<dbReference type="PANTHER" id="PTHR30164">
    <property type="entry name" value="MTFA PEPTIDASE"/>
    <property type="match status" value="1"/>
</dbReference>
<dbReference type="InterPro" id="IPR042252">
    <property type="entry name" value="MtfA_N"/>
</dbReference>
<gene>
    <name evidence="1" type="ORF">BMI91_05015</name>
</gene>
<comment type="caution">
    <text evidence="1">The sequence shown here is derived from an EMBL/GenBank/DDBJ whole genome shotgun (WGS) entry which is preliminary data.</text>
</comment>
<protein>
    <recommendedName>
        <fullName evidence="3">Mlc titration factor A</fullName>
    </recommendedName>
</protein>
<dbReference type="RefSeq" id="WP_078604150.1">
    <property type="nucleotide sequence ID" value="NZ_MPZV01000001.1"/>
</dbReference>
<dbReference type="InterPro" id="IPR024079">
    <property type="entry name" value="MetalloPept_cat_dom_sf"/>
</dbReference>
<evidence type="ECO:0008006" key="3">
    <source>
        <dbReference type="Google" id="ProtNLM"/>
    </source>
</evidence>
<sequence>MPIFLILMVIVAGAVGAFFWLKRHKRAQLLTTALPERQRRIVKQQVPLIRRLPSDLQARLDGKISLFLDQVEFLGCNGLEVTEEMRLSIAAQACLLVVNSDSWYDHLRTILIYPGAFKSRQAQRSGYVLTERETIRTGESWARGPVVLSWKHTRWGASNDHDGHNVVLHEFAHQLDDLSGHTDGIPVLSKEQSFAGWAMPFAEAYERHVQHVRHGRRTVIDAYGAEGPEEFFAVLVEAFFERPAELKHAEPAVYEQLSILFQLEPSTWG</sequence>
<evidence type="ECO:0000313" key="1">
    <source>
        <dbReference type="EMBL" id="OOY25759.1"/>
    </source>
</evidence>
<dbReference type="Pfam" id="PF06167">
    <property type="entry name" value="Peptidase_M90"/>
    <property type="match status" value="1"/>
</dbReference>
<dbReference type="SUPFAM" id="SSF55486">
    <property type="entry name" value="Metalloproteases ('zincins'), catalytic domain"/>
    <property type="match status" value="1"/>
</dbReference>
<dbReference type="Gene3D" id="3.40.390.10">
    <property type="entry name" value="Collagenase (Catalytic Domain)"/>
    <property type="match status" value="1"/>
</dbReference>
<dbReference type="Proteomes" id="UP000190787">
    <property type="component" value="Unassembled WGS sequence"/>
</dbReference>